<dbReference type="AlphaFoldDB" id="A0A830GBA6"/>
<dbReference type="InterPro" id="IPR001054">
    <property type="entry name" value="A/G_cyclase"/>
</dbReference>
<reference evidence="2 3" key="1">
    <citation type="journal article" date="2019" name="Int. J. Syst. Evol. Microbiol.">
        <title>The Global Catalogue of Microorganisms (GCM) 10K type strain sequencing project: providing services to taxonomists for standard genome sequencing and annotation.</title>
        <authorList>
            <consortium name="The Broad Institute Genomics Platform"/>
            <consortium name="The Broad Institute Genome Sequencing Center for Infectious Disease"/>
            <person name="Wu L."/>
            <person name="Ma J."/>
        </authorList>
    </citation>
    <scope>NUCLEOTIDE SEQUENCE [LARGE SCALE GENOMIC DNA]</scope>
    <source>
        <strain evidence="2 3">JCM 16331</strain>
    </source>
</reference>
<sequence length="262" mass="30185">MVRKNLTYSQKRDIHESLDRREEQLNERLKDVATGKSHPRNWNKRLNEPKSYHIATVFIDIDHFTEYLLNNGKRATLYMLGLFIPEAMRVINEYDGYFEKNTGDGLLAYFGFGKSAQESVSDVLQYITTIRWVLSHEVNPRLEELNVQPVTVSSGAAYGEAYLAEIGTPSRDASLKRLTAVSPQVNTAFQLETQAGDDEHLVGPAIEYHADEDDQEYLLLEDIYDQYQWANPETEEMEPYAIYRYGGEWMEDTVPLEEEVEG</sequence>
<organism evidence="2 3">
    <name type="scientific">Halarchaeum nitratireducens</name>
    <dbReference type="NCBI Taxonomy" id="489913"/>
    <lineage>
        <taxon>Archaea</taxon>
        <taxon>Methanobacteriati</taxon>
        <taxon>Methanobacteriota</taxon>
        <taxon>Stenosarchaea group</taxon>
        <taxon>Halobacteria</taxon>
        <taxon>Halobacteriales</taxon>
        <taxon>Halobacteriaceae</taxon>
    </lineage>
</organism>
<proteinExistence type="predicted"/>
<feature type="domain" description="Guanylate cyclase" evidence="1">
    <location>
        <begin position="55"/>
        <end position="192"/>
    </location>
</feature>
<dbReference type="InterPro" id="IPR029787">
    <property type="entry name" value="Nucleotide_cyclase"/>
</dbReference>
<evidence type="ECO:0000313" key="2">
    <source>
        <dbReference type="EMBL" id="GGN17937.1"/>
    </source>
</evidence>
<comment type="caution">
    <text evidence="2">The sequence shown here is derived from an EMBL/GenBank/DDBJ whole genome shotgun (WGS) entry which is preliminary data.</text>
</comment>
<protein>
    <recommendedName>
        <fullName evidence="1">Guanylate cyclase domain-containing protein</fullName>
    </recommendedName>
</protein>
<dbReference type="SUPFAM" id="SSF55073">
    <property type="entry name" value="Nucleotide cyclase"/>
    <property type="match status" value="1"/>
</dbReference>
<evidence type="ECO:0000259" key="1">
    <source>
        <dbReference type="PROSITE" id="PS50125"/>
    </source>
</evidence>
<dbReference type="GO" id="GO:0009190">
    <property type="term" value="P:cyclic nucleotide biosynthetic process"/>
    <property type="evidence" value="ECO:0007669"/>
    <property type="project" value="InterPro"/>
</dbReference>
<dbReference type="GO" id="GO:0035556">
    <property type="term" value="P:intracellular signal transduction"/>
    <property type="evidence" value="ECO:0007669"/>
    <property type="project" value="InterPro"/>
</dbReference>
<name>A0A830GBA6_9EURY</name>
<dbReference type="Proteomes" id="UP000608850">
    <property type="component" value="Unassembled WGS sequence"/>
</dbReference>
<accession>A0A830GBA6</accession>
<evidence type="ECO:0000313" key="3">
    <source>
        <dbReference type="Proteomes" id="UP000608850"/>
    </source>
</evidence>
<keyword evidence="3" id="KW-1185">Reference proteome</keyword>
<dbReference type="Gene3D" id="3.30.70.1230">
    <property type="entry name" value="Nucleotide cyclase"/>
    <property type="match status" value="1"/>
</dbReference>
<dbReference type="PROSITE" id="PS50125">
    <property type="entry name" value="GUANYLATE_CYCLASE_2"/>
    <property type="match status" value="1"/>
</dbReference>
<gene>
    <name evidence="2" type="ORF">GCM10009021_18560</name>
</gene>
<dbReference type="EMBL" id="BMOQ01000005">
    <property type="protein sequence ID" value="GGN17937.1"/>
    <property type="molecule type" value="Genomic_DNA"/>
</dbReference>